<evidence type="ECO:0000313" key="2">
    <source>
        <dbReference type="EMBL" id="BBH02379.1"/>
    </source>
</evidence>
<protein>
    <submittedName>
        <fullName evidence="2">Uncharacterized protein</fullName>
    </submittedName>
</protein>
<evidence type="ECO:0000256" key="1">
    <source>
        <dbReference type="SAM" id="SignalP"/>
    </source>
</evidence>
<organism evidence="2">
    <name type="scientific">Prunus dulcis</name>
    <name type="common">Almond</name>
    <name type="synonym">Amygdalus dulcis</name>
    <dbReference type="NCBI Taxonomy" id="3755"/>
    <lineage>
        <taxon>Eukaryota</taxon>
        <taxon>Viridiplantae</taxon>
        <taxon>Streptophyta</taxon>
        <taxon>Embryophyta</taxon>
        <taxon>Tracheophyta</taxon>
        <taxon>Spermatophyta</taxon>
        <taxon>Magnoliopsida</taxon>
        <taxon>eudicotyledons</taxon>
        <taxon>Gunneridae</taxon>
        <taxon>Pentapetalae</taxon>
        <taxon>rosids</taxon>
        <taxon>fabids</taxon>
        <taxon>Rosales</taxon>
        <taxon>Rosaceae</taxon>
        <taxon>Amygdaloideae</taxon>
        <taxon>Amygdaleae</taxon>
        <taxon>Prunus</taxon>
    </lineage>
</organism>
<keyword evidence="1" id="KW-0732">Signal</keyword>
<proteinExistence type="predicted"/>
<gene>
    <name evidence="2" type="ORF">Prudu_012919</name>
</gene>
<reference evidence="2" key="1">
    <citation type="journal article" date="2019" name="Science">
        <title>Mutation of a bHLH transcription factor allowed almond domestication.</title>
        <authorList>
            <person name="Sanchez-Perez R."/>
            <person name="Pavan S."/>
            <person name="Mazzeo R."/>
            <person name="Moldovan C."/>
            <person name="Aiese Cigliano R."/>
            <person name="Del Cueto J."/>
            <person name="Ricciardi F."/>
            <person name="Lotti C."/>
            <person name="Ricciardi L."/>
            <person name="Dicenta F."/>
            <person name="Lopez-Marques R.L."/>
            <person name="Lindberg Moller B."/>
        </authorList>
    </citation>
    <scope>NUCLEOTIDE SEQUENCE</scope>
</reference>
<name>A0A4Y1RDR0_PRUDU</name>
<feature type="signal peptide" evidence="1">
    <location>
        <begin position="1"/>
        <end position="17"/>
    </location>
</feature>
<accession>A0A4Y1RDR0</accession>
<feature type="non-terminal residue" evidence="2">
    <location>
        <position position="1"/>
    </location>
</feature>
<dbReference type="EMBL" id="AP019300">
    <property type="protein sequence ID" value="BBH02379.1"/>
    <property type="molecule type" value="Genomic_DNA"/>
</dbReference>
<feature type="chain" id="PRO_5021368415" evidence="1">
    <location>
        <begin position="18"/>
        <end position="66"/>
    </location>
</feature>
<dbReference type="AlphaFoldDB" id="A0A4Y1RDR0"/>
<sequence>RGTIFWLVLKNFFLVHSQFKTCFSPPGLRSAQDPPPGHSSTGPLLASVLQSQGRLCRIFGRSLREF</sequence>